<accession>A0A167W9P4</accession>
<proteinExistence type="predicted"/>
<dbReference type="AlphaFoldDB" id="A0A167W9P4"/>
<organism evidence="1 2">
    <name type="scientific">Athelia psychrophila</name>
    <dbReference type="NCBI Taxonomy" id="1759441"/>
    <lineage>
        <taxon>Eukaryota</taxon>
        <taxon>Fungi</taxon>
        <taxon>Dikarya</taxon>
        <taxon>Basidiomycota</taxon>
        <taxon>Agaricomycotina</taxon>
        <taxon>Agaricomycetes</taxon>
        <taxon>Agaricomycetidae</taxon>
        <taxon>Atheliales</taxon>
        <taxon>Atheliaceae</taxon>
        <taxon>Athelia</taxon>
    </lineage>
</organism>
<protein>
    <submittedName>
        <fullName evidence="1">Uncharacterized protein</fullName>
    </submittedName>
</protein>
<name>A0A167W9P4_9AGAM</name>
<evidence type="ECO:0000313" key="1">
    <source>
        <dbReference type="EMBL" id="KZP05847.1"/>
    </source>
</evidence>
<reference evidence="1 2" key="1">
    <citation type="journal article" date="2016" name="Mol. Biol. Evol.">
        <title>Comparative Genomics of Early-Diverging Mushroom-Forming Fungi Provides Insights into the Origins of Lignocellulose Decay Capabilities.</title>
        <authorList>
            <person name="Nagy L.G."/>
            <person name="Riley R."/>
            <person name="Tritt A."/>
            <person name="Adam C."/>
            <person name="Daum C."/>
            <person name="Floudas D."/>
            <person name="Sun H."/>
            <person name="Yadav J.S."/>
            <person name="Pangilinan J."/>
            <person name="Larsson K.H."/>
            <person name="Matsuura K."/>
            <person name="Barry K."/>
            <person name="Labutti K."/>
            <person name="Kuo R."/>
            <person name="Ohm R.A."/>
            <person name="Bhattacharya S.S."/>
            <person name="Shirouzu T."/>
            <person name="Yoshinaga Y."/>
            <person name="Martin F.M."/>
            <person name="Grigoriev I.V."/>
            <person name="Hibbett D.S."/>
        </authorList>
    </citation>
    <scope>NUCLEOTIDE SEQUENCE [LARGE SCALE GENOMIC DNA]</scope>
    <source>
        <strain evidence="1 2">CBS 109695</strain>
    </source>
</reference>
<dbReference type="Proteomes" id="UP000076532">
    <property type="component" value="Unassembled WGS sequence"/>
</dbReference>
<evidence type="ECO:0000313" key="2">
    <source>
        <dbReference type="Proteomes" id="UP000076532"/>
    </source>
</evidence>
<keyword evidence="2" id="KW-1185">Reference proteome</keyword>
<dbReference type="EMBL" id="KV417815">
    <property type="protein sequence ID" value="KZP05847.1"/>
    <property type="molecule type" value="Genomic_DNA"/>
</dbReference>
<dbReference type="STRING" id="436010.A0A167W9P4"/>
<sequence length="114" mass="11938">MQEYGSIVNRDIAQPEGTEAKVILGGPGEKKGSGGLMQVEERAVGVVPWAVTCCIFVYQECLPGICFLVLLALAEAQGNTLLEIWPSDGIHGFRQGDYVGACAGLGVASTVLPT</sequence>
<gene>
    <name evidence="1" type="ORF">FIBSPDRAFT_966929</name>
</gene>